<protein>
    <submittedName>
        <fullName evidence="1">Uncharacterized protein</fullName>
    </submittedName>
</protein>
<comment type="caution">
    <text evidence="1">The sequence shown here is derived from an EMBL/GenBank/DDBJ whole genome shotgun (WGS) entry which is preliminary data.</text>
</comment>
<evidence type="ECO:0000313" key="1">
    <source>
        <dbReference type="EMBL" id="PLV16585.1"/>
    </source>
</evidence>
<keyword evidence="2" id="KW-1185">Reference proteome</keyword>
<gene>
    <name evidence="1" type="ORF">CXG47_00060</name>
</gene>
<reference evidence="1 2" key="1">
    <citation type="submission" date="2017-12" db="EMBL/GenBank/DDBJ databases">
        <title>Detection of the carbapenemase gene blaVIM-5 in members of the Pseudomonas putida group isolated from polluted Nigerian wetlands.</title>
        <authorList>
            <person name="Adelowo O."/>
            <person name="Vollmers J."/>
            <person name="Maeusezahl I."/>
            <person name="Kaster A.-K."/>
            <person name="Mueller J.A."/>
        </authorList>
    </citation>
    <scope>NUCLEOTIDE SEQUENCE [LARGE SCALE GENOMIC DNA]</scope>
    <source>
        <strain evidence="1 2">MR69</strain>
    </source>
</reference>
<organism evidence="1 2">
    <name type="scientific">Pseudomonas plecoglossicida</name>
    <dbReference type="NCBI Taxonomy" id="70775"/>
    <lineage>
        <taxon>Bacteria</taxon>
        <taxon>Pseudomonadati</taxon>
        <taxon>Pseudomonadota</taxon>
        <taxon>Gammaproteobacteria</taxon>
        <taxon>Pseudomonadales</taxon>
        <taxon>Pseudomonadaceae</taxon>
        <taxon>Pseudomonas</taxon>
    </lineage>
</organism>
<name>A0ABX4UA33_PSEDL</name>
<proteinExistence type="predicted"/>
<dbReference type="EMBL" id="PJCJ01000001">
    <property type="protein sequence ID" value="PLV16585.1"/>
    <property type="molecule type" value="Genomic_DNA"/>
</dbReference>
<dbReference type="Proteomes" id="UP000234744">
    <property type="component" value="Unassembled WGS sequence"/>
</dbReference>
<evidence type="ECO:0000313" key="2">
    <source>
        <dbReference type="Proteomes" id="UP000234744"/>
    </source>
</evidence>
<sequence>MALEAGIEIIHRSHRPKQMGGTVEAIFHKISKSMTLKQTSLHARKPISEAEIMTTEEFEQIFKKI</sequence>
<accession>A0ABX4UA33</accession>